<dbReference type="GO" id="GO:0003729">
    <property type="term" value="F:mRNA binding"/>
    <property type="evidence" value="ECO:0007669"/>
    <property type="project" value="TreeGrafter"/>
</dbReference>
<evidence type="ECO:0000256" key="4">
    <source>
        <dbReference type="ARBA" id="ARBA00035201"/>
    </source>
</evidence>
<dbReference type="SUPFAM" id="SSF52161">
    <property type="entry name" value="Ribosomal protein L13"/>
    <property type="match status" value="1"/>
</dbReference>
<dbReference type="InterPro" id="IPR005822">
    <property type="entry name" value="Ribosomal_uL13"/>
</dbReference>
<evidence type="ECO:0000256" key="3">
    <source>
        <dbReference type="ARBA" id="ARBA00023274"/>
    </source>
</evidence>
<name>A0A177AWA8_9BILA</name>
<dbReference type="OrthoDB" id="1882297at2759"/>
<evidence type="ECO:0000313" key="7">
    <source>
        <dbReference type="Proteomes" id="UP000078046"/>
    </source>
</evidence>
<protein>
    <recommendedName>
        <fullName evidence="4">Large ribosomal subunit protein uL13</fullName>
    </recommendedName>
    <alternativeName>
        <fullName evidence="5">60S ribosomal protein L13a</fullName>
    </alternativeName>
</protein>
<evidence type="ECO:0000256" key="5">
    <source>
        <dbReference type="ARBA" id="ARBA00035367"/>
    </source>
</evidence>
<proteinExistence type="inferred from homology"/>
<dbReference type="FunFam" id="3.90.1180.10:FF:000002">
    <property type="entry name" value="60S ribosomal protein L16"/>
    <property type="match status" value="1"/>
</dbReference>
<evidence type="ECO:0000256" key="2">
    <source>
        <dbReference type="ARBA" id="ARBA00022980"/>
    </source>
</evidence>
<reference evidence="6 7" key="1">
    <citation type="submission" date="2016-04" db="EMBL/GenBank/DDBJ databases">
        <title>The genome of Intoshia linei affirms orthonectids as highly simplified spiralians.</title>
        <authorList>
            <person name="Mikhailov K.V."/>
            <person name="Slusarev G.S."/>
            <person name="Nikitin M.A."/>
            <person name="Logacheva M.D."/>
            <person name="Penin A."/>
            <person name="Aleoshin V."/>
            <person name="Panchin Y.V."/>
        </authorList>
    </citation>
    <scope>NUCLEOTIDE SEQUENCE [LARGE SCALE GENOMIC DNA]</scope>
    <source>
        <strain evidence="6">Intl2013</strain>
        <tissue evidence="6">Whole animal</tissue>
    </source>
</reference>
<dbReference type="GO" id="GO:0022625">
    <property type="term" value="C:cytosolic large ribosomal subunit"/>
    <property type="evidence" value="ECO:0007669"/>
    <property type="project" value="TreeGrafter"/>
</dbReference>
<dbReference type="Gene3D" id="3.90.1180.10">
    <property type="entry name" value="Ribosomal protein L13"/>
    <property type="match status" value="1"/>
</dbReference>
<dbReference type="GO" id="GO:0006412">
    <property type="term" value="P:translation"/>
    <property type="evidence" value="ECO:0007669"/>
    <property type="project" value="InterPro"/>
</dbReference>
<dbReference type="PANTHER" id="PTHR11545">
    <property type="entry name" value="RIBOSOMAL PROTEIN L13"/>
    <property type="match status" value="1"/>
</dbReference>
<dbReference type="EMBL" id="LWCA01001264">
    <property type="protein sequence ID" value="OAF65494.1"/>
    <property type="molecule type" value="Genomic_DNA"/>
</dbReference>
<evidence type="ECO:0000256" key="1">
    <source>
        <dbReference type="ARBA" id="ARBA00006227"/>
    </source>
</evidence>
<organism evidence="6 7">
    <name type="scientific">Intoshia linei</name>
    <dbReference type="NCBI Taxonomy" id="1819745"/>
    <lineage>
        <taxon>Eukaryota</taxon>
        <taxon>Metazoa</taxon>
        <taxon>Spiralia</taxon>
        <taxon>Lophotrochozoa</taxon>
        <taxon>Mesozoa</taxon>
        <taxon>Orthonectida</taxon>
        <taxon>Rhopaluridae</taxon>
        <taxon>Intoshia</taxon>
    </lineage>
</organism>
<dbReference type="Pfam" id="PF00572">
    <property type="entry name" value="Ribosomal_L13"/>
    <property type="match status" value="1"/>
</dbReference>
<dbReference type="PANTHER" id="PTHR11545:SF3">
    <property type="entry name" value="LARGE RIBOSOMAL SUBUNIT PROTEIN UL13"/>
    <property type="match status" value="1"/>
</dbReference>
<dbReference type="Proteomes" id="UP000078046">
    <property type="component" value="Unassembled WGS sequence"/>
</dbReference>
<sequence>MSFLNKQLVIDGRGHLKGRLAAFIAKKLLQGQDIVVVRCEDIMISGSFYRNKVKRLDKMNKRTNTNHTKGPFHFKAPSKIFIKSVRGMLPHKTARGQKAFDKLKTYDGIPPPFDQTKRYVVNSCLRCLRVKPKRKCCQLGRLAHETGWKYQRVIQALESKRKLKNKVFYENVLLEKKMNKEANKEFKDNVIVKEANSMLDKYNVVYY</sequence>
<comment type="caution">
    <text evidence="6">The sequence shown here is derived from an EMBL/GenBank/DDBJ whole genome shotgun (WGS) entry which is preliminary data.</text>
</comment>
<dbReference type="CDD" id="cd00392">
    <property type="entry name" value="Ribosomal_L13"/>
    <property type="match status" value="1"/>
</dbReference>
<dbReference type="NCBIfam" id="TIGR01077">
    <property type="entry name" value="L13_A_E"/>
    <property type="match status" value="1"/>
</dbReference>
<dbReference type="GO" id="GO:0017148">
    <property type="term" value="P:negative regulation of translation"/>
    <property type="evidence" value="ECO:0007669"/>
    <property type="project" value="TreeGrafter"/>
</dbReference>
<dbReference type="InterPro" id="IPR005755">
    <property type="entry name" value="Ribosomal_uL13_euk/arc"/>
</dbReference>
<keyword evidence="7" id="KW-1185">Reference proteome</keyword>
<evidence type="ECO:0000313" key="6">
    <source>
        <dbReference type="EMBL" id="OAF65494.1"/>
    </source>
</evidence>
<dbReference type="HAMAP" id="MF_01366">
    <property type="entry name" value="Ribosomal_uL13"/>
    <property type="match status" value="1"/>
</dbReference>
<comment type="similarity">
    <text evidence="1">Belongs to the universal ribosomal protein uL13 family.</text>
</comment>
<keyword evidence="3" id="KW-0687">Ribonucleoprotein</keyword>
<keyword evidence="2" id="KW-0689">Ribosomal protein</keyword>
<accession>A0A177AWA8</accession>
<dbReference type="GO" id="GO:0003735">
    <property type="term" value="F:structural constituent of ribosome"/>
    <property type="evidence" value="ECO:0007669"/>
    <property type="project" value="InterPro"/>
</dbReference>
<dbReference type="InterPro" id="IPR036899">
    <property type="entry name" value="Ribosomal_uL13_sf"/>
</dbReference>
<dbReference type="AlphaFoldDB" id="A0A177AWA8"/>
<gene>
    <name evidence="6" type="ORF">A3Q56_06799</name>
</gene>